<dbReference type="Pfam" id="PF00501">
    <property type="entry name" value="AMP-binding"/>
    <property type="match status" value="1"/>
</dbReference>
<evidence type="ECO:0000256" key="2">
    <source>
        <dbReference type="ARBA" id="ARBA00022450"/>
    </source>
</evidence>
<dbReference type="GO" id="GO:0005737">
    <property type="term" value="C:cytoplasm"/>
    <property type="evidence" value="ECO:0007669"/>
    <property type="project" value="TreeGrafter"/>
</dbReference>
<keyword evidence="3" id="KW-0597">Phosphoprotein</keyword>
<comment type="caution">
    <text evidence="6">The sequence shown here is derived from an EMBL/GenBank/DDBJ whole genome shotgun (WGS) entry which is preliminary data.</text>
</comment>
<name>A0A4R2AYG5_9BACI</name>
<dbReference type="Gene3D" id="3.30.559.30">
    <property type="entry name" value="Nonribosomal peptide synthetase, condensation domain"/>
    <property type="match status" value="1"/>
</dbReference>
<dbReference type="InterPro" id="IPR006162">
    <property type="entry name" value="Ppantetheine_attach_site"/>
</dbReference>
<accession>A0A4R2AYG5</accession>
<proteinExistence type="predicted"/>
<evidence type="ECO:0000256" key="1">
    <source>
        <dbReference type="ARBA" id="ARBA00001957"/>
    </source>
</evidence>
<dbReference type="Pfam" id="PF00550">
    <property type="entry name" value="PP-binding"/>
    <property type="match status" value="1"/>
</dbReference>
<dbReference type="AlphaFoldDB" id="A0A4R2AYG5"/>
<dbReference type="GO" id="GO:0043041">
    <property type="term" value="P:amino acid activation for nonribosomal peptide biosynthetic process"/>
    <property type="evidence" value="ECO:0007669"/>
    <property type="project" value="TreeGrafter"/>
</dbReference>
<dbReference type="InterPro" id="IPR009081">
    <property type="entry name" value="PP-bd_ACP"/>
</dbReference>
<evidence type="ECO:0000313" key="6">
    <source>
        <dbReference type="EMBL" id="TCN18916.1"/>
    </source>
</evidence>
<dbReference type="SUPFAM" id="SSF47336">
    <property type="entry name" value="ACP-like"/>
    <property type="match status" value="1"/>
</dbReference>
<keyword evidence="7" id="KW-1185">Reference proteome</keyword>
<dbReference type="InterPro" id="IPR036736">
    <property type="entry name" value="ACP-like_sf"/>
</dbReference>
<dbReference type="InterPro" id="IPR020845">
    <property type="entry name" value="AMP-binding_CS"/>
</dbReference>
<dbReference type="SUPFAM" id="SSF56801">
    <property type="entry name" value="Acetyl-CoA synthetase-like"/>
    <property type="match status" value="1"/>
</dbReference>
<dbReference type="InterPro" id="IPR023213">
    <property type="entry name" value="CAT-like_dom_sf"/>
</dbReference>
<dbReference type="Gene3D" id="1.10.1200.10">
    <property type="entry name" value="ACP-like"/>
    <property type="match status" value="1"/>
</dbReference>
<dbReference type="Gene3D" id="3.40.50.12780">
    <property type="entry name" value="N-terminal domain of ligase-like"/>
    <property type="match status" value="1"/>
</dbReference>
<dbReference type="PROSITE" id="PS00455">
    <property type="entry name" value="AMP_BINDING"/>
    <property type="match status" value="1"/>
</dbReference>
<dbReference type="InterPro" id="IPR042099">
    <property type="entry name" value="ANL_N_sf"/>
</dbReference>
<evidence type="ECO:0000256" key="4">
    <source>
        <dbReference type="ARBA" id="ARBA00023194"/>
    </source>
</evidence>
<evidence type="ECO:0000256" key="3">
    <source>
        <dbReference type="ARBA" id="ARBA00022553"/>
    </source>
</evidence>
<feature type="domain" description="Carrier" evidence="5">
    <location>
        <begin position="703"/>
        <end position="778"/>
    </location>
</feature>
<dbReference type="PANTHER" id="PTHR45527">
    <property type="entry name" value="NONRIBOSOMAL PEPTIDE SYNTHETASE"/>
    <property type="match status" value="1"/>
</dbReference>
<dbReference type="SUPFAM" id="SSF52777">
    <property type="entry name" value="CoA-dependent acyltransferases"/>
    <property type="match status" value="2"/>
</dbReference>
<keyword evidence="4" id="KW-0045">Antibiotic biosynthesis</keyword>
<keyword evidence="6" id="KW-0436">Ligase</keyword>
<sequence>MSNSKTIELLIEKLSNMNGIKDFKITFSNPVTSPHEDLPVAPSLNESWMEPITSTDYHEGPQAIFQNNLLNNRNVASTLPELLRKATGSRAGGFVFLSLNGEEETLSYSDFYSKSINILAGLQNNGVGNGQFAILQIENVRNLVCGLWACLLGGIIPIPLKAAGEYTKENFEAAKVYNTWRLFQKPVILSEQSLFPEIKRIGNSWEMEDLCILSVEDMLDHNHLHAVLHEPNEDEIALILLTSGTTGMPKAATYTHKNLLSNIIASLQMVRLEETDNILNWMPLHHAGGLSSMHFMGIYLGCRQVLTNIEAFLENPINWLDWIDEYKITYSWAPNFAFGHLKDRLEVIRKGSWDLSTIKYLLSAGQPVSKGTLNDLLSELGKHGFREEAFCPQYGMTEASGPITFGIGSSNWSFVSGSSFGEAVRQTEETHPFAVTFANLGKPLPGLAVRIVDSRNTVLREDVVGRIQLKGPTIIKNYYKNPEATAESFTEDGWLITGDLGFLSDGTLTITGREKDIIIINAKNYYNFEIENQIEELFGVKKGFVAVSAVSSPEQSNDDLAVFFSPIKQDSDLEKHIALDIKHYLGRYLGIQPKYIIPINECDFPITSTGKIQRGELVKCLIAGEFNDLIVEMHDYNYIGLAQDAPQDEKEGDDMICVYYTTDQLSSSARHYFELRQYLGDFERTLRLIPQSNDNDAEKLFSRKEKGVVVKLTKVFSEILHRKIVRTTDNFYHLGGDSLKVAQLLSRVRSQFGINITPREFSSNPTILFTAKMICEATGDNDGTLCFQSLIDSKERFAPLTPSQRSLWFLYQKDMDSPVYTSTFTLHFKGALNVECLKVSLEQVINRHESLHTRLRISDGEPQQYYQNDTLKINILNLSFHENIVRESKKQEIIQKEANTPFDLLRDPLIRLNILRMDSDYSILVVSIHHIITDGWSTNLFVKELLDTYEQFKSGGGFPKKNELQYVHYVNWLNNMVSDRKAGFQEKIDFWKKSLDGGVPSLSFPYDYSRPAILTHEGNFLDVQLDSLLSEKILQHCKKLDVTPYVYMLSLYSFLLHRYTGQGELVIGTVMANRTFREFETIMGYFANTLALRINLEDKNTLEELFLHVKQVVLEAQEYQDVPLEVVIGEMEVRQSRSTSPLFQTMFTYQNELIHHYQIKDLQIELTVENNHTSKFDFLLHVYPKEGSFLLRMEYNTSLLRKETIYRFLEHYKRLLEGVVEN</sequence>
<dbReference type="PROSITE" id="PS50075">
    <property type="entry name" value="CARRIER"/>
    <property type="match status" value="1"/>
</dbReference>
<dbReference type="GO" id="GO:0044550">
    <property type="term" value="P:secondary metabolite biosynthetic process"/>
    <property type="evidence" value="ECO:0007669"/>
    <property type="project" value="TreeGrafter"/>
</dbReference>
<dbReference type="EMBL" id="SLVV01000018">
    <property type="protein sequence ID" value="TCN18916.1"/>
    <property type="molecule type" value="Genomic_DNA"/>
</dbReference>
<dbReference type="Pfam" id="PF00668">
    <property type="entry name" value="Condensation"/>
    <property type="match status" value="1"/>
</dbReference>
<dbReference type="RefSeq" id="WP_158287214.1">
    <property type="nucleotide sequence ID" value="NZ_JABUHM010000019.1"/>
</dbReference>
<dbReference type="InterPro" id="IPR001242">
    <property type="entry name" value="Condensation_dom"/>
</dbReference>
<gene>
    <name evidence="6" type="ORF">EV146_1183</name>
</gene>
<keyword evidence="2" id="KW-0596">Phosphopantetheine</keyword>
<dbReference type="Proteomes" id="UP000295689">
    <property type="component" value="Unassembled WGS sequence"/>
</dbReference>
<reference evidence="6 7" key="1">
    <citation type="journal article" date="2015" name="Stand. Genomic Sci.">
        <title>Genomic Encyclopedia of Bacterial and Archaeal Type Strains, Phase III: the genomes of soil and plant-associated and newly described type strains.</title>
        <authorList>
            <person name="Whitman W.B."/>
            <person name="Woyke T."/>
            <person name="Klenk H.P."/>
            <person name="Zhou Y."/>
            <person name="Lilburn T.G."/>
            <person name="Beck B.J."/>
            <person name="De Vos P."/>
            <person name="Vandamme P."/>
            <person name="Eisen J.A."/>
            <person name="Garrity G."/>
            <person name="Hugenholtz P."/>
            <person name="Kyrpides N.C."/>
        </authorList>
    </citation>
    <scope>NUCLEOTIDE SEQUENCE [LARGE SCALE GENOMIC DNA]</scope>
    <source>
        <strain evidence="6 7">CV53</strain>
    </source>
</reference>
<evidence type="ECO:0000313" key="7">
    <source>
        <dbReference type="Proteomes" id="UP000295689"/>
    </source>
</evidence>
<dbReference type="CDD" id="cd19531">
    <property type="entry name" value="LCL_NRPS-like"/>
    <property type="match status" value="1"/>
</dbReference>
<dbReference type="GO" id="GO:0008610">
    <property type="term" value="P:lipid biosynthetic process"/>
    <property type="evidence" value="ECO:0007669"/>
    <property type="project" value="UniProtKB-ARBA"/>
</dbReference>
<evidence type="ECO:0000259" key="5">
    <source>
        <dbReference type="PROSITE" id="PS50075"/>
    </source>
</evidence>
<protein>
    <submittedName>
        <fullName evidence="6">Acyl-CoA synthetase (AMP-forming)/AMP-acid ligase II</fullName>
    </submittedName>
</protein>
<dbReference type="GO" id="GO:0031177">
    <property type="term" value="F:phosphopantetheine binding"/>
    <property type="evidence" value="ECO:0007669"/>
    <property type="project" value="TreeGrafter"/>
</dbReference>
<dbReference type="Gene3D" id="3.30.559.10">
    <property type="entry name" value="Chloramphenicol acetyltransferase-like domain"/>
    <property type="match status" value="1"/>
</dbReference>
<dbReference type="GO" id="GO:0017000">
    <property type="term" value="P:antibiotic biosynthetic process"/>
    <property type="evidence" value="ECO:0007669"/>
    <property type="project" value="UniProtKB-KW"/>
</dbReference>
<comment type="cofactor">
    <cofactor evidence="1">
        <name>pantetheine 4'-phosphate</name>
        <dbReference type="ChEBI" id="CHEBI:47942"/>
    </cofactor>
</comment>
<dbReference type="Gene3D" id="3.30.300.30">
    <property type="match status" value="1"/>
</dbReference>
<organism evidence="6 7">
    <name type="scientific">Mesobacillus foraminis</name>
    <dbReference type="NCBI Taxonomy" id="279826"/>
    <lineage>
        <taxon>Bacteria</taxon>
        <taxon>Bacillati</taxon>
        <taxon>Bacillota</taxon>
        <taxon>Bacilli</taxon>
        <taxon>Bacillales</taxon>
        <taxon>Bacillaceae</taxon>
        <taxon>Mesobacillus</taxon>
    </lineage>
</organism>
<dbReference type="PROSITE" id="PS00012">
    <property type="entry name" value="PHOSPHOPANTETHEINE"/>
    <property type="match status" value="1"/>
</dbReference>
<dbReference type="PANTHER" id="PTHR45527:SF1">
    <property type="entry name" value="FATTY ACID SYNTHASE"/>
    <property type="match status" value="1"/>
</dbReference>
<dbReference type="InterPro" id="IPR045851">
    <property type="entry name" value="AMP-bd_C_sf"/>
</dbReference>
<dbReference type="InterPro" id="IPR000873">
    <property type="entry name" value="AMP-dep_synth/lig_dom"/>
</dbReference>
<dbReference type="GO" id="GO:0016874">
    <property type="term" value="F:ligase activity"/>
    <property type="evidence" value="ECO:0007669"/>
    <property type="project" value="UniProtKB-KW"/>
</dbReference>